<dbReference type="WBParaSite" id="BXY_0002500.1">
    <property type="protein sequence ID" value="BXY_0002500.1"/>
    <property type="gene ID" value="BXY_0002500"/>
</dbReference>
<dbReference type="PANTHER" id="PTHR13167">
    <property type="entry name" value="PIEZO-TYPE MECHANOSENSITIVE ION CHANNEL COMPONENT"/>
    <property type="match status" value="1"/>
</dbReference>
<evidence type="ECO:0000313" key="18">
    <source>
        <dbReference type="WBParaSite" id="BXY_0002500.1"/>
    </source>
</evidence>
<name>A0A1I7RH48_BURXY</name>
<dbReference type="eggNOG" id="KOG1893">
    <property type="taxonomic scope" value="Eukaryota"/>
</dbReference>
<evidence type="ECO:0000256" key="3">
    <source>
        <dbReference type="ARBA" id="ARBA00022448"/>
    </source>
</evidence>
<feature type="domain" description="Piezo transmembrane helical unit" evidence="13">
    <location>
        <begin position="805"/>
        <end position="926"/>
    </location>
</feature>
<dbReference type="EMBL" id="CAJFCV020000004">
    <property type="protein sequence ID" value="CAG9115978.1"/>
    <property type="molecule type" value="Genomic_DNA"/>
</dbReference>
<keyword evidence="17" id="KW-1185">Reference proteome</keyword>
<feature type="transmembrane region" description="Helical" evidence="10">
    <location>
        <begin position="28"/>
        <end position="51"/>
    </location>
</feature>
<feature type="transmembrane region" description="Helical" evidence="10">
    <location>
        <begin position="415"/>
        <end position="439"/>
    </location>
</feature>
<keyword evidence="5 10" id="KW-0812">Transmembrane</keyword>
<dbReference type="InterPro" id="IPR056768">
    <property type="entry name" value="THU_Piezo"/>
</dbReference>
<feature type="domain" description="Piezo THU9 and anchor" evidence="14">
    <location>
        <begin position="964"/>
        <end position="1198"/>
    </location>
</feature>
<keyword evidence="4" id="KW-1003">Cell membrane</keyword>
<keyword evidence="7" id="KW-0406">Ion transport</keyword>
<evidence type="ECO:0000256" key="2">
    <source>
        <dbReference type="ARBA" id="ARBA00007821"/>
    </source>
</evidence>
<keyword evidence="9" id="KW-0407">Ion channel</keyword>
<comment type="similarity">
    <text evidence="2">Belongs to the PIEZO (TC 1.A.75) family.</text>
</comment>
<organism evidence="16 18">
    <name type="scientific">Bursaphelenchus xylophilus</name>
    <name type="common">Pinewood nematode worm</name>
    <name type="synonym">Aphelenchoides xylophilus</name>
    <dbReference type="NCBI Taxonomy" id="6326"/>
    <lineage>
        <taxon>Eukaryota</taxon>
        <taxon>Metazoa</taxon>
        <taxon>Ecdysozoa</taxon>
        <taxon>Nematoda</taxon>
        <taxon>Chromadorea</taxon>
        <taxon>Rhabditida</taxon>
        <taxon>Tylenchina</taxon>
        <taxon>Tylenchomorpha</taxon>
        <taxon>Aphelenchoidea</taxon>
        <taxon>Aphelenchoididae</taxon>
        <taxon>Bursaphelenchus</taxon>
    </lineage>
</organism>
<feature type="transmembrane region" description="Helical" evidence="10">
    <location>
        <begin position="1005"/>
        <end position="1025"/>
    </location>
</feature>
<feature type="domain" description="Piezo non-specific cation channel cap" evidence="11">
    <location>
        <begin position="1258"/>
        <end position="1546"/>
    </location>
</feature>
<gene>
    <name evidence="15" type="ORF">BXYJ_LOCUS9122</name>
</gene>
<dbReference type="InterPro" id="IPR031334">
    <property type="entry name" value="Piezo_cap_dom"/>
</dbReference>
<evidence type="ECO:0000256" key="6">
    <source>
        <dbReference type="ARBA" id="ARBA00022989"/>
    </source>
</evidence>
<feature type="transmembrane region" description="Helical" evidence="10">
    <location>
        <begin position="357"/>
        <end position="378"/>
    </location>
</feature>
<feature type="transmembrane region" description="Helical" evidence="10">
    <location>
        <begin position="204"/>
        <end position="222"/>
    </location>
</feature>
<feature type="transmembrane region" description="Helical" evidence="10">
    <location>
        <begin position="812"/>
        <end position="837"/>
    </location>
</feature>
<feature type="transmembrane region" description="Helical" evidence="10">
    <location>
        <begin position="1034"/>
        <end position="1052"/>
    </location>
</feature>
<dbReference type="Pfam" id="PF12166">
    <property type="entry name" value="Piezo_cap"/>
    <property type="match status" value="1"/>
</dbReference>
<evidence type="ECO:0000259" key="12">
    <source>
        <dbReference type="Pfam" id="PF15917"/>
    </source>
</evidence>
<evidence type="ECO:0000256" key="9">
    <source>
        <dbReference type="ARBA" id="ARBA00023303"/>
    </source>
</evidence>
<feature type="transmembrane region" description="Helical" evidence="10">
    <location>
        <begin position="849"/>
        <end position="870"/>
    </location>
</feature>
<dbReference type="GO" id="GO:0005261">
    <property type="term" value="F:monoatomic cation channel activity"/>
    <property type="evidence" value="ECO:0007669"/>
    <property type="project" value="TreeGrafter"/>
</dbReference>
<dbReference type="Proteomes" id="UP000095284">
    <property type="component" value="Unplaced"/>
</dbReference>
<evidence type="ECO:0000313" key="17">
    <source>
        <dbReference type="Proteomes" id="UP000659654"/>
    </source>
</evidence>
<dbReference type="GO" id="GO:0008381">
    <property type="term" value="F:mechanosensitive monoatomic ion channel activity"/>
    <property type="evidence" value="ECO:0007669"/>
    <property type="project" value="InterPro"/>
</dbReference>
<evidence type="ECO:0000259" key="11">
    <source>
        <dbReference type="Pfam" id="PF12166"/>
    </source>
</evidence>
<accession>A0A1I7RH48</accession>
<dbReference type="Pfam" id="PF23188">
    <property type="entry name" value="THU_Piezo1"/>
    <property type="match status" value="1"/>
</dbReference>
<dbReference type="InterPro" id="IPR056770">
    <property type="entry name" value="Piezo_THU9_anchor"/>
</dbReference>
<evidence type="ECO:0000256" key="4">
    <source>
        <dbReference type="ARBA" id="ARBA00022475"/>
    </source>
</evidence>
<keyword evidence="3" id="KW-0813">Transport</keyword>
<dbReference type="OrthoDB" id="303066at2759"/>
<feature type="transmembrane region" description="Helical" evidence="10">
    <location>
        <begin position="384"/>
        <end position="403"/>
    </location>
</feature>
<evidence type="ECO:0000256" key="1">
    <source>
        <dbReference type="ARBA" id="ARBA00004651"/>
    </source>
</evidence>
<dbReference type="InterPro" id="IPR027272">
    <property type="entry name" value="Piezo"/>
</dbReference>
<protein>
    <submittedName>
        <fullName evidence="15">(pine wood nematode) hypothetical protein</fullName>
    </submittedName>
</protein>
<evidence type="ECO:0000313" key="15">
    <source>
        <dbReference type="EMBL" id="CAD5226577.1"/>
    </source>
</evidence>
<proteinExistence type="inferred from homology"/>
<dbReference type="Pfam" id="PF24874">
    <property type="entry name" value="Piezo_THU9_anchor"/>
    <property type="match status" value="1"/>
</dbReference>
<evidence type="ECO:0000256" key="7">
    <source>
        <dbReference type="ARBA" id="ARBA00023065"/>
    </source>
</evidence>
<dbReference type="GO" id="GO:0050982">
    <property type="term" value="P:detection of mechanical stimulus"/>
    <property type="evidence" value="ECO:0007669"/>
    <property type="project" value="TreeGrafter"/>
</dbReference>
<dbReference type="Proteomes" id="UP000582659">
    <property type="component" value="Unassembled WGS sequence"/>
</dbReference>
<dbReference type="PANTHER" id="PTHR13167:SF25">
    <property type="entry name" value="PIEZO-TYPE MECHANOSENSITIVE ION CHANNEL COMPONENT"/>
    <property type="match status" value="1"/>
</dbReference>
<dbReference type="Proteomes" id="UP000659654">
    <property type="component" value="Unassembled WGS sequence"/>
</dbReference>
<feature type="transmembrane region" description="Helical" evidence="10">
    <location>
        <begin position="119"/>
        <end position="141"/>
    </location>
</feature>
<dbReference type="InterPro" id="IPR031805">
    <property type="entry name" value="Piezo_TM25-28"/>
</dbReference>
<sequence length="1552" mass="178986">MDGSVQKRSSMGFTEFSWRFAELYIVKLGQLCQILMSFKICALNLITMVLFEVGVCLPILGPYTVYVSSLFQIVIASASLFFNSNPLEEDPMHDECKALSSRTSFTYLYSWLGTSTGSVRLNIVIICLSTTLILTQLIITIRQKRRRSSKHLESPHLLFPDADSADVLHQGFCLATKFGCNYWFYKIGLELTLSMMSLNAMLRMDLLGCIYLTMIIPCALFNRKTAKILWPFFVMTFGILMFLQYAFTVGMPERDCYTYPWDHIINIKEFNENLVDFLSLPSSGRFHRIPIFFRMSIDAITMMLMASQAYCFDCESSDHPAGDNASDEYYTLEGIVHSPPEDNYISHPKSSFDYLKIFVVTALHWIALVSFLIAGLGGRSIFNIGYLIGAFIVLWQGNSIYRVATLRRTVIQWKLMLGFNLITMFMKISIQILACGYFFEIQNNCNLRQWMNVICSSTESISRIERWRNSEGGPETCSLKNLHNELPVDVCAFILLLLNLRLLNSKIFKWRILEIYCEEIQANSGAILINQLISKEVHDQYEKQVRTLKQIAKRAAELKNNNDGGYNFKPQTYPQAIHSGDYYMFAYEPYQDDLNEDSELFIRLDGGDTPEDKAKLTPIQVIFAFLAQGLDFEETLKAIENAESIHDEELRMLEAVKKEPKENSDELLSSDSMESFRQKRRQLRDEYVSEQTTKHKKTFKEKLKWMGKFIAKLFSAIIHHLSCFLRKHSRQQRYVTFVLGKEKIKLKSRILEELREIGEITTMPCYPVIFAVNDVEQVQREAREAENLVPPFCRFLLAVYNYITANTDNLCFILATLTHTLGGGAITMPLPIMVFFWGVLSNPRPEKTFWICMMIYTQLIIVIKCCAQIAEFNLFSFNLFDRQFTEDDVRSYLGLQNEKSFAMCDMALLLFLFFHRYMLQRLGLWKNSLSKIVNRSESMEDEEYNCCIQFFQNVINPKKRFIGDMYSVCFLLDLLCVSIVLFGYSSFADTSTDGIPLFHTSRIPLSLVITIIAFIFLIIIDRALYLRKLVLLKLIYHMIVVVALHVWIFFVIPYTSRTSLPKNILAQVFYMAKCINLLLSGWQIRNGYPPLCTGGLLTQNFGLISSVLYKGFMNLPFAFELRSAIDWTWTDTAMSLFDFIKFEIFFSNVYMVKCARQMEQNFPTPRGQKKAMTAKHTLGVPVIFLLVIVILSPILVFSLLNSIGQSYAPLKMKIELSFETLPPFYESVIEKFEHILVEDRITLTQSYVLLENDKHYDGKKARLALTFLNEFYDQDIYKISFNEFSVSPWNVSPGALRVLYQDLLLGNRSEMNVKMVLERGSYKDSDIAIKTHVIEYKISLEGEVLSSLTALVNKTFIPNVNVEENMMIPFAIPYYILLPSTDKIEVADSMLKVVSNATDSKNKFQDTFGRLNLTLSGGIEQGGFYWKLQVFRADSISHVTLPEPDCDMIIFMDRMFPTWLLHFSSASIIPMYLAVVVVAFKFVRAFIFADPLRAIIKEMPNPDPVLKILLDVYLVREAQDFLLEEELFAKIIFLFRSPGTLIKWTRFKIKKE</sequence>
<evidence type="ECO:0000259" key="14">
    <source>
        <dbReference type="Pfam" id="PF24874"/>
    </source>
</evidence>
<dbReference type="GO" id="GO:0005886">
    <property type="term" value="C:plasma membrane"/>
    <property type="evidence" value="ECO:0007669"/>
    <property type="project" value="UniProtKB-SubCell"/>
</dbReference>
<feature type="transmembrane region" description="Helical" evidence="10">
    <location>
        <begin position="900"/>
        <end position="919"/>
    </location>
</feature>
<evidence type="ECO:0000256" key="8">
    <source>
        <dbReference type="ARBA" id="ARBA00023136"/>
    </source>
</evidence>
<feature type="transmembrane region" description="Helical" evidence="10">
    <location>
        <begin position="1459"/>
        <end position="1483"/>
    </location>
</feature>
<dbReference type="GO" id="GO:0071260">
    <property type="term" value="P:cellular response to mechanical stimulus"/>
    <property type="evidence" value="ECO:0007669"/>
    <property type="project" value="TreeGrafter"/>
</dbReference>
<dbReference type="GO" id="GO:0042391">
    <property type="term" value="P:regulation of membrane potential"/>
    <property type="evidence" value="ECO:0007669"/>
    <property type="project" value="TreeGrafter"/>
</dbReference>
<dbReference type="EMBL" id="CAJFDI010000004">
    <property type="protein sequence ID" value="CAD5226577.1"/>
    <property type="molecule type" value="Genomic_DNA"/>
</dbReference>
<keyword evidence="6 10" id="KW-1133">Transmembrane helix</keyword>
<feature type="transmembrane region" description="Helical" evidence="10">
    <location>
        <begin position="228"/>
        <end position="247"/>
    </location>
</feature>
<evidence type="ECO:0000256" key="5">
    <source>
        <dbReference type="ARBA" id="ARBA00022692"/>
    </source>
</evidence>
<reference evidence="18" key="1">
    <citation type="submission" date="2016-11" db="UniProtKB">
        <authorList>
            <consortium name="WormBaseParasite"/>
        </authorList>
    </citation>
    <scope>IDENTIFICATION</scope>
</reference>
<feature type="domain" description="Piezo TM25-28" evidence="12">
    <location>
        <begin position="342"/>
        <end position="561"/>
    </location>
</feature>
<reference evidence="15" key="2">
    <citation type="submission" date="2020-09" db="EMBL/GenBank/DDBJ databases">
        <authorList>
            <person name="Kikuchi T."/>
        </authorList>
    </citation>
    <scope>NUCLEOTIDE SEQUENCE</scope>
    <source>
        <strain evidence="15">Ka4C1</strain>
    </source>
</reference>
<feature type="transmembrane region" description="Helical" evidence="10">
    <location>
        <begin position="965"/>
        <end position="985"/>
    </location>
</feature>
<dbReference type="SMR" id="A0A1I7RH48"/>
<evidence type="ECO:0000313" key="16">
    <source>
        <dbReference type="Proteomes" id="UP000095284"/>
    </source>
</evidence>
<evidence type="ECO:0000256" key="10">
    <source>
        <dbReference type="SAM" id="Phobius"/>
    </source>
</evidence>
<dbReference type="Pfam" id="PF15917">
    <property type="entry name" value="Piezo_TM25-28"/>
    <property type="match status" value="1"/>
</dbReference>
<evidence type="ECO:0000259" key="13">
    <source>
        <dbReference type="Pfam" id="PF23188"/>
    </source>
</evidence>
<feature type="transmembrane region" description="Helical" evidence="10">
    <location>
        <begin position="1178"/>
        <end position="1200"/>
    </location>
</feature>
<comment type="subcellular location">
    <subcellularLocation>
        <location evidence="1">Cell membrane</location>
        <topology evidence="1">Multi-pass membrane protein</topology>
    </subcellularLocation>
</comment>
<keyword evidence="8 10" id="KW-0472">Membrane</keyword>